<dbReference type="Gene3D" id="1.10.10.10">
    <property type="entry name" value="Winged helix-like DNA-binding domain superfamily/Winged helix DNA-binding domain"/>
    <property type="match status" value="1"/>
</dbReference>
<evidence type="ECO:0000259" key="5">
    <source>
        <dbReference type="Pfam" id="PF04542"/>
    </source>
</evidence>
<dbReference type="InterPro" id="IPR013325">
    <property type="entry name" value="RNA_pol_sigma_r2"/>
</dbReference>
<accession>A0ABU2Y6T2</accession>
<evidence type="ECO:0000256" key="3">
    <source>
        <dbReference type="ARBA" id="ARBA00023082"/>
    </source>
</evidence>
<feature type="domain" description="RNA polymerase sigma factor 70 region 4 type 2" evidence="6">
    <location>
        <begin position="115"/>
        <end position="165"/>
    </location>
</feature>
<evidence type="ECO:0000256" key="1">
    <source>
        <dbReference type="ARBA" id="ARBA00010641"/>
    </source>
</evidence>
<evidence type="ECO:0000259" key="6">
    <source>
        <dbReference type="Pfam" id="PF08281"/>
    </source>
</evidence>
<dbReference type="Pfam" id="PF08281">
    <property type="entry name" value="Sigma70_r4_2"/>
    <property type="match status" value="1"/>
</dbReference>
<keyword evidence="4" id="KW-0804">Transcription</keyword>
<name>A0ABU2Y6T2_9FLAO</name>
<dbReference type="Proteomes" id="UP001252186">
    <property type="component" value="Unassembled WGS sequence"/>
</dbReference>
<dbReference type="SUPFAM" id="SSF88659">
    <property type="entry name" value="Sigma3 and sigma4 domains of RNA polymerase sigma factors"/>
    <property type="match status" value="1"/>
</dbReference>
<feature type="domain" description="RNA polymerase sigma-70 region 2" evidence="5">
    <location>
        <begin position="19"/>
        <end position="80"/>
    </location>
</feature>
<dbReference type="PANTHER" id="PTHR43133:SF46">
    <property type="entry name" value="RNA POLYMERASE SIGMA-70 FACTOR ECF SUBFAMILY"/>
    <property type="match status" value="1"/>
</dbReference>
<dbReference type="EMBL" id="JAVRHV010000006">
    <property type="protein sequence ID" value="MDT0553906.1"/>
    <property type="molecule type" value="Genomic_DNA"/>
</dbReference>
<dbReference type="InterPro" id="IPR014284">
    <property type="entry name" value="RNA_pol_sigma-70_dom"/>
</dbReference>
<dbReference type="NCBIfam" id="TIGR02937">
    <property type="entry name" value="sigma70-ECF"/>
    <property type="match status" value="1"/>
</dbReference>
<reference evidence="7 8" key="1">
    <citation type="submission" date="2023-09" db="EMBL/GenBank/DDBJ databases">
        <authorList>
            <person name="Rey-Velasco X."/>
        </authorList>
    </citation>
    <scope>NUCLEOTIDE SEQUENCE [LARGE SCALE GENOMIC DNA]</scope>
    <source>
        <strain evidence="7 8">P050</strain>
    </source>
</reference>
<dbReference type="InterPro" id="IPR013324">
    <property type="entry name" value="RNA_pol_sigma_r3/r4-like"/>
</dbReference>
<evidence type="ECO:0000313" key="7">
    <source>
        <dbReference type="EMBL" id="MDT0553906.1"/>
    </source>
</evidence>
<dbReference type="RefSeq" id="WP_311593992.1">
    <property type="nucleotide sequence ID" value="NZ_JAVRHV010000006.1"/>
</dbReference>
<dbReference type="InterPro" id="IPR013249">
    <property type="entry name" value="RNA_pol_sigma70_r4_t2"/>
</dbReference>
<organism evidence="7 8">
    <name type="scientific">Urechidicola vernalis</name>
    <dbReference type="NCBI Taxonomy" id="3075600"/>
    <lineage>
        <taxon>Bacteria</taxon>
        <taxon>Pseudomonadati</taxon>
        <taxon>Bacteroidota</taxon>
        <taxon>Flavobacteriia</taxon>
        <taxon>Flavobacteriales</taxon>
        <taxon>Flavobacteriaceae</taxon>
        <taxon>Urechidicola</taxon>
    </lineage>
</organism>
<dbReference type="SUPFAM" id="SSF88946">
    <property type="entry name" value="Sigma2 domain of RNA polymerase sigma factors"/>
    <property type="match status" value="1"/>
</dbReference>
<keyword evidence="3" id="KW-0731">Sigma factor</keyword>
<dbReference type="InterPro" id="IPR007627">
    <property type="entry name" value="RNA_pol_sigma70_r2"/>
</dbReference>
<dbReference type="InterPro" id="IPR039425">
    <property type="entry name" value="RNA_pol_sigma-70-like"/>
</dbReference>
<dbReference type="InterPro" id="IPR036388">
    <property type="entry name" value="WH-like_DNA-bd_sf"/>
</dbReference>
<proteinExistence type="inferred from homology"/>
<keyword evidence="8" id="KW-1185">Reference proteome</keyword>
<evidence type="ECO:0000256" key="2">
    <source>
        <dbReference type="ARBA" id="ARBA00023015"/>
    </source>
</evidence>
<dbReference type="PANTHER" id="PTHR43133">
    <property type="entry name" value="RNA POLYMERASE ECF-TYPE SIGMA FACTO"/>
    <property type="match status" value="1"/>
</dbReference>
<evidence type="ECO:0000256" key="4">
    <source>
        <dbReference type="ARBA" id="ARBA00023163"/>
    </source>
</evidence>
<evidence type="ECO:0000313" key="8">
    <source>
        <dbReference type="Proteomes" id="UP001252186"/>
    </source>
</evidence>
<dbReference type="Gene3D" id="1.10.1740.10">
    <property type="match status" value="1"/>
</dbReference>
<comment type="similarity">
    <text evidence="1">Belongs to the sigma-70 factor family. ECF subfamily.</text>
</comment>
<sequence>MSENDNYKKLKSFFSSEYTILKRYVNSRISDSVDREAEDIIQDVALKLFSRAHSLSPINNVTGFVYNALRNKVIDTMRINKKHTSIEDSNKERIDSLLEVFYGEASNAYSEKMKHELMRMIYKLKPHYSAIILAIDFEGYSYKDLANETGIPQGTLMSRRHRALSILYKELEKNKI</sequence>
<comment type="caution">
    <text evidence="7">The sequence shown here is derived from an EMBL/GenBank/DDBJ whole genome shotgun (WGS) entry which is preliminary data.</text>
</comment>
<protein>
    <submittedName>
        <fullName evidence="7">RNA polymerase sigma factor</fullName>
    </submittedName>
</protein>
<dbReference type="Pfam" id="PF04542">
    <property type="entry name" value="Sigma70_r2"/>
    <property type="match status" value="1"/>
</dbReference>
<keyword evidence="2" id="KW-0805">Transcription regulation</keyword>
<dbReference type="CDD" id="cd06171">
    <property type="entry name" value="Sigma70_r4"/>
    <property type="match status" value="1"/>
</dbReference>
<gene>
    <name evidence="7" type="ORF">RM519_11660</name>
</gene>